<dbReference type="STRING" id="1460663.A0A177CWH0"/>
<dbReference type="Gene3D" id="3.30.70.590">
    <property type="entry name" value="Poly(A) polymerase predicted RNA binding domain"/>
    <property type="match status" value="1"/>
</dbReference>
<evidence type="ECO:0000256" key="4">
    <source>
        <dbReference type="ARBA" id="ARBA00022664"/>
    </source>
</evidence>
<dbReference type="Gene3D" id="1.10.1410.10">
    <property type="match status" value="1"/>
</dbReference>
<feature type="region of interest" description="Disordered" evidence="9">
    <location>
        <begin position="1075"/>
        <end position="1125"/>
    </location>
</feature>
<dbReference type="Pfam" id="PF04457">
    <property type="entry name" value="MJ1316"/>
    <property type="match status" value="1"/>
</dbReference>
<feature type="compositionally biased region" description="Acidic residues" evidence="9">
    <location>
        <begin position="1080"/>
        <end position="1099"/>
    </location>
</feature>
<dbReference type="EMBL" id="KV441548">
    <property type="protein sequence ID" value="OAG11167.1"/>
    <property type="molecule type" value="Genomic_DNA"/>
</dbReference>
<dbReference type="GO" id="GO:0031123">
    <property type="term" value="P:RNA 3'-end processing"/>
    <property type="evidence" value="ECO:0007669"/>
    <property type="project" value="InterPro"/>
</dbReference>
<sequence>MADSDQQPYRQESIAANSYDTALCIIPPQHWCEEIDKLRSLYDRAFEKWPPHVNLIYPFVSPERLLEAKERIESHLHGNIDWAGARTVALGGAGLFKHRKDITVFLGTKDTNEESVLRSIRSAALHALGAKVSSSVFHLTVGQAQDNSVSACQFLLDKVNRMPAFEFDVGSLAILVREKGTGRGADTASQMRLWGTIDLPGSTQAAPTPMTEFWHPESDSTNETSSDKDIVGEIPTSNDRRVQPGTTYVFDQKAQTWTPSTSSAEVKKPESLSVSTYNVLIDSEYPPARDRDPLLVDIILEESALADVLVLQEVSDEFLSHVLGVQEVREAFPYTSHGPPTQPDIGPLPSLRNIVMLSKWHFSWDFVPFQRRHKGAIVACFPSILTNEPLDATSLVVAGVHLTAGLTDGSVAAKKVQLQNVTNHLKRNYPFNPWIVAGDFNVPTSRRTIDEAVKEKSISLETSRILDLTESSMSEIGLLDAWTVARVEGVDETAALDADGLFEGEEGATFDPQANPLAAYISGTAENRPQRYDRIFIRPQDKFILTRFNQFGRPAFADGTTSIASDHYGIRGCFQVIADAVHPSLDDRELIQKRIVYHKHTPPELSSTTKLTGTLSKRAIFPTHEDEERYKQAFGLIKEILLGNSDDSSNMPEIPMVIVPVGSYALNVWTPESDIDCLCIGSISSKTFFQLARQRILKADGKGVRLLRKVEANTGTMLELLINGVSMDLQYCPAANIVHRWSDFANLSATDPIFNLPILSLRKLKPIRDLTYIQRTIPSMASFRLAYHFIRRWAVERGIYSAKFGYFGGIHLILMLSWVCKRLAHDSGSVSAGDLILSFFHHYANFDWQNDMVYDAFFHKRKPRYQRSAREAMVILGFHAPNSNIAHTATVPGMQVLVSELQQADDRLSRPGVTWETFFEVDIIGPEPVVGGFLSSFDSYVKIDIQYWGRALSRGKGLVGWVESRCINLVVDLHKALPQLSSRIWPARFAGKEANASETYYHGCYLIGLSRSKDDTLNRQEERAEGKAALQKVFDRFLTLVRADDKYYDESSAWIGVSLAKPAEVKDLQLDRREWGDYMPDMEPDSDDEEEFDENEDDFAPQTARKLPLRPAPSATSTPVSPNKLRPASDILNRLRWDSNLDPSDYIVGYEDRFLGAKETTLEKWKTEQTDEEFIPQHRILYFKKKSDDGGEVVWERATRIDKIFGSGLGSGE</sequence>
<evidence type="ECO:0000256" key="3">
    <source>
        <dbReference type="ARBA" id="ARBA00012388"/>
    </source>
</evidence>
<dbReference type="RefSeq" id="XP_018041532.1">
    <property type="nucleotide sequence ID" value="XM_018175143.1"/>
</dbReference>
<feature type="compositionally biased region" description="Low complexity" evidence="9">
    <location>
        <begin position="1112"/>
        <end position="1122"/>
    </location>
</feature>
<dbReference type="InterPro" id="IPR040459">
    <property type="entry name" value="MJ1316"/>
</dbReference>
<dbReference type="GO" id="GO:0003723">
    <property type="term" value="F:RNA binding"/>
    <property type="evidence" value="ECO:0007669"/>
    <property type="project" value="InterPro"/>
</dbReference>
<keyword evidence="6" id="KW-0547">Nucleotide-binding</keyword>
<dbReference type="InterPro" id="IPR007012">
    <property type="entry name" value="PolA_pol_cen_dom"/>
</dbReference>
<dbReference type="SUPFAM" id="SSF81301">
    <property type="entry name" value="Nucleotidyltransferase"/>
    <property type="match status" value="1"/>
</dbReference>
<dbReference type="Gene3D" id="3.30.460.10">
    <property type="entry name" value="Beta Polymerase, domain 2"/>
    <property type="match status" value="1"/>
</dbReference>
<protein>
    <recommendedName>
        <fullName evidence="3">polynucleotide adenylyltransferase</fullName>
        <ecNumber evidence="3">2.7.7.19</ecNumber>
    </recommendedName>
</protein>
<keyword evidence="15" id="KW-1185">Reference proteome</keyword>
<evidence type="ECO:0000256" key="2">
    <source>
        <dbReference type="ARBA" id="ARBA00010912"/>
    </source>
</evidence>
<evidence type="ECO:0000259" key="13">
    <source>
        <dbReference type="Pfam" id="PF04928"/>
    </source>
</evidence>
<feature type="region of interest" description="Disordered" evidence="9">
    <location>
        <begin position="216"/>
        <end position="243"/>
    </location>
</feature>
<dbReference type="EC" id="2.7.7.19" evidence="3"/>
<evidence type="ECO:0000259" key="11">
    <source>
        <dbReference type="Pfam" id="PF03372"/>
    </source>
</evidence>
<dbReference type="Pfam" id="PF01909">
    <property type="entry name" value="NTP_transf_2"/>
    <property type="match status" value="1"/>
</dbReference>
<keyword evidence="8" id="KW-0539">Nucleus</keyword>
<dbReference type="AlphaFoldDB" id="A0A177CWH0"/>
<evidence type="ECO:0000259" key="12">
    <source>
        <dbReference type="Pfam" id="PF04457"/>
    </source>
</evidence>
<dbReference type="Pfam" id="PF13563">
    <property type="entry name" value="2_5_RNA_ligase2"/>
    <property type="match status" value="1"/>
</dbReference>
<dbReference type="SUPFAM" id="SSF55003">
    <property type="entry name" value="PAP/Archaeal CCA-adding enzyme, C-terminal domain"/>
    <property type="match status" value="1"/>
</dbReference>
<dbReference type="Gene3D" id="3.90.1140.10">
    <property type="entry name" value="Cyclic phosphodiesterase"/>
    <property type="match status" value="1"/>
</dbReference>
<evidence type="ECO:0000259" key="10">
    <source>
        <dbReference type="Pfam" id="PF01909"/>
    </source>
</evidence>
<keyword evidence="4" id="KW-0507">mRNA processing</keyword>
<feature type="domain" description="Polymerase nucleotidyl transferase" evidence="10">
    <location>
        <begin position="658"/>
        <end position="709"/>
    </location>
</feature>
<accession>A0A177CWH0</accession>
<comment type="subcellular location">
    <subcellularLocation>
        <location evidence="1">Nucleus</location>
    </subcellularLocation>
</comment>
<proteinExistence type="inferred from homology"/>
<evidence type="ECO:0000256" key="8">
    <source>
        <dbReference type="ARBA" id="ARBA00023242"/>
    </source>
</evidence>
<reference evidence="14 15" key="1">
    <citation type="submission" date="2016-05" db="EMBL/GenBank/DDBJ databases">
        <title>Comparative analysis of secretome profiles of manganese(II)-oxidizing ascomycete fungi.</title>
        <authorList>
            <consortium name="DOE Joint Genome Institute"/>
            <person name="Zeiner C.A."/>
            <person name="Purvine S.O."/>
            <person name="Zink E.M."/>
            <person name="Wu S."/>
            <person name="Pasa-Tolic L."/>
            <person name="Chaput D.L."/>
            <person name="Haridas S."/>
            <person name="Grigoriev I.V."/>
            <person name="Santelli C.M."/>
            <person name="Hansel C.M."/>
        </authorList>
    </citation>
    <scope>NUCLEOTIDE SEQUENCE [LARGE SCALE GENOMIC DNA]</scope>
    <source>
        <strain evidence="14 15">AP3s5-JAC2a</strain>
    </source>
</reference>
<evidence type="ECO:0000313" key="15">
    <source>
        <dbReference type="Proteomes" id="UP000077069"/>
    </source>
</evidence>
<dbReference type="InterPro" id="IPR011068">
    <property type="entry name" value="NuclTrfase_I-like_C"/>
</dbReference>
<dbReference type="InterPro" id="IPR002934">
    <property type="entry name" value="Polymerase_NTP_transf_dom"/>
</dbReference>
<dbReference type="GO" id="GO:0005634">
    <property type="term" value="C:nucleus"/>
    <property type="evidence" value="ECO:0007669"/>
    <property type="project" value="UniProtKB-SubCell"/>
</dbReference>
<evidence type="ECO:0000256" key="7">
    <source>
        <dbReference type="ARBA" id="ARBA00022840"/>
    </source>
</evidence>
<dbReference type="InterPro" id="IPR036691">
    <property type="entry name" value="Endo/exonu/phosph_ase_sf"/>
</dbReference>
<dbReference type="OrthoDB" id="10263155at2759"/>
<keyword evidence="7" id="KW-0067">ATP-binding</keyword>
<evidence type="ECO:0000256" key="6">
    <source>
        <dbReference type="ARBA" id="ARBA00022741"/>
    </source>
</evidence>
<dbReference type="Gene3D" id="3.60.10.10">
    <property type="entry name" value="Endonuclease/exonuclease/phosphatase"/>
    <property type="match status" value="1"/>
</dbReference>
<comment type="similarity">
    <text evidence="2">Belongs to the poly(A) polymerase family.</text>
</comment>
<gene>
    <name evidence="14" type="ORF">CC84DRAFT_1106435</name>
</gene>
<feature type="domain" description="MJ1316 RNA cyclic group end recognition" evidence="12">
    <location>
        <begin position="1125"/>
        <end position="1197"/>
    </location>
</feature>
<dbReference type="Proteomes" id="UP000077069">
    <property type="component" value="Unassembled WGS sequence"/>
</dbReference>
<evidence type="ECO:0000256" key="5">
    <source>
        <dbReference type="ARBA" id="ARBA00022679"/>
    </source>
</evidence>
<name>A0A177CWH0_9PLEO</name>
<dbReference type="Pfam" id="PF04928">
    <property type="entry name" value="PAP_central"/>
    <property type="match status" value="1"/>
</dbReference>
<feature type="domain" description="Poly(A) polymerase central" evidence="13">
    <location>
        <begin position="782"/>
        <end position="907"/>
    </location>
</feature>
<dbReference type="Pfam" id="PF03372">
    <property type="entry name" value="Exo_endo_phos"/>
    <property type="match status" value="1"/>
</dbReference>
<dbReference type="GeneID" id="28758629"/>
<dbReference type="InterPro" id="IPR043519">
    <property type="entry name" value="NT_sf"/>
</dbReference>
<dbReference type="GO" id="GO:1990817">
    <property type="term" value="F:poly(A) RNA polymerase activity"/>
    <property type="evidence" value="ECO:0007669"/>
    <property type="project" value="UniProtKB-EC"/>
</dbReference>
<dbReference type="PANTHER" id="PTHR10682">
    <property type="entry name" value="POLY A POLYMERASE"/>
    <property type="match status" value="1"/>
</dbReference>
<dbReference type="InterPro" id="IPR005135">
    <property type="entry name" value="Endo/exonuclease/phosphatase"/>
</dbReference>
<keyword evidence="5" id="KW-0808">Transferase</keyword>
<evidence type="ECO:0000256" key="1">
    <source>
        <dbReference type="ARBA" id="ARBA00004123"/>
    </source>
</evidence>
<dbReference type="SUPFAM" id="SSF81631">
    <property type="entry name" value="PAP/OAS1 substrate-binding domain"/>
    <property type="match status" value="1"/>
</dbReference>
<dbReference type="InParanoid" id="A0A177CWH0"/>
<dbReference type="PANTHER" id="PTHR10682:SF23">
    <property type="entry name" value="POLYNUCLEOTIDE ADENYLYLTRANSFERASE"/>
    <property type="match status" value="1"/>
</dbReference>
<dbReference type="GO" id="GO:0006397">
    <property type="term" value="P:mRNA processing"/>
    <property type="evidence" value="ECO:0007669"/>
    <property type="project" value="UniProtKB-KW"/>
</dbReference>
<dbReference type="SUPFAM" id="SSF56219">
    <property type="entry name" value="DNase I-like"/>
    <property type="match status" value="1"/>
</dbReference>
<evidence type="ECO:0000256" key="9">
    <source>
        <dbReference type="SAM" id="MobiDB-lite"/>
    </source>
</evidence>
<evidence type="ECO:0000313" key="14">
    <source>
        <dbReference type="EMBL" id="OAG11167.1"/>
    </source>
</evidence>
<dbReference type="GO" id="GO:0005524">
    <property type="term" value="F:ATP binding"/>
    <property type="evidence" value="ECO:0007669"/>
    <property type="project" value="UniProtKB-KW"/>
</dbReference>
<feature type="domain" description="Endonuclease/exonuclease/phosphatase" evidence="11">
    <location>
        <begin position="276"/>
        <end position="567"/>
    </location>
</feature>
<organism evidence="14 15">
    <name type="scientific">Paraphaeosphaeria sporulosa</name>
    <dbReference type="NCBI Taxonomy" id="1460663"/>
    <lineage>
        <taxon>Eukaryota</taxon>
        <taxon>Fungi</taxon>
        <taxon>Dikarya</taxon>
        <taxon>Ascomycota</taxon>
        <taxon>Pezizomycotina</taxon>
        <taxon>Dothideomycetes</taxon>
        <taxon>Pleosporomycetidae</taxon>
        <taxon>Pleosporales</taxon>
        <taxon>Massarineae</taxon>
        <taxon>Didymosphaeriaceae</taxon>
        <taxon>Paraphaeosphaeria</taxon>
    </lineage>
</organism>